<comment type="cofactor">
    <cofactor evidence="1">
        <name>Mn(2+)</name>
        <dbReference type="ChEBI" id="CHEBI:29035"/>
    </cofactor>
</comment>
<dbReference type="EC" id="3.1.3.16" evidence="3"/>
<keyword evidence="7 9" id="KW-0904">Protein phosphatase</keyword>
<dbReference type="SUPFAM" id="SSF81606">
    <property type="entry name" value="PP2C-like"/>
    <property type="match status" value="2"/>
</dbReference>
<evidence type="ECO:0000256" key="8">
    <source>
        <dbReference type="ARBA" id="ARBA00023211"/>
    </source>
</evidence>
<evidence type="ECO:0000313" key="12">
    <source>
        <dbReference type="EMBL" id="RZC84830.1"/>
    </source>
</evidence>
<keyword evidence="6" id="KW-0460">Magnesium</keyword>
<evidence type="ECO:0000256" key="9">
    <source>
        <dbReference type="RuleBase" id="RU003465"/>
    </source>
</evidence>
<dbReference type="STRING" id="3469.A0A4Y7LJN8"/>
<dbReference type="GO" id="GO:0046872">
    <property type="term" value="F:metal ion binding"/>
    <property type="evidence" value="ECO:0007669"/>
    <property type="project" value="UniProtKB-KW"/>
</dbReference>
<dbReference type="AlphaFoldDB" id="A0A4Y7LJN8"/>
<evidence type="ECO:0000256" key="6">
    <source>
        <dbReference type="ARBA" id="ARBA00022842"/>
    </source>
</evidence>
<accession>A0A4Y7LJN8</accession>
<comment type="similarity">
    <text evidence="9">Belongs to the PP2C family.</text>
</comment>
<evidence type="ECO:0000256" key="10">
    <source>
        <dbReference type="SAM" id="MobiDB-lite"/>
    </source>
</evidence>
<protein>
    <recommendedName>
        <fullName evidence="3">protein-serine/threonine phosphatase</fullName>
        <ecNumber evidence="3">3.1.3.16</ecNumber>
    </recommendedName>
</protein>
<dbReference type="InterPro" id="IPR000222">
    <property type="entry name" value="PP2C_BS"/>
</dbReference>
<sequence>MEVNRPVKVEDLCLKQSRHARRKRLEIKRLKSSFPSDDHDPDHVEDNRTSWDGNDEEKYEDETRRDGLCVPSISLFGASKNDVPKKPKVGMLVNTVGGSDDFGRDGLRCNSHGSVSVCGRRREMEDTVTIIPGLISSLKINRQFNHGYGFNLDDGVMEMKYDFYAVYDGHGGSGVANVCRDQLHRVLVNEIESCDGDEIDWENVMVSCFMKMDDAVSGEGVENEEIKSIGSTAVVALISTDQIIVANCGDSRAVLSRGGTAIPLSQDHRPDRTDEMERVEAAGGRVINWNGYRVLGVLATSRSIGDHYLKPYVISVPEVTITSRTESDEFVILASDGLWDVMSNDMACNIARKCLEGDHYLKPYVISVPEVTITSRTESDEFVILASDGLWDVMSNDMACNIARKCLEGRVARKFASSASASTSNHTSNAALAAAVLAELAMAKGSKDNISVVVVELKKRNR</sequence>
<dbReference type="Gene3D" id="3.60.40.10">
    <property type="entry name" value="PPM-type phosphatase domain"/>
    <property type="match status" value="2"/>
</dbReference>
<keyword evidence="8" id="KW-0464">Manganese</keyword>
<keyword evidence="5 9" id="KW-0378">Hydrolase</keyword>
<dbReference type="PANTHER" id="PTHR47992">
    <property type="entry name" value="PROTEIN PHOSPHATASE"/>
    <property type="match status" value="1"/>
</dbReference>
<comment type="cofactor">
    <cofactor evidence="2">
        <name>Mg(2+)</name>
        <dbReference type="ChEBI" id="CHEBI:18420"/>
    </cofactor>
</comment>
<evidence type="ECO:0000313" key="13">
    <source>
        <dbReference type="Proteomes" id="UP000316621"/>
    </source>
</evidence>
<evidence type="ECO:0000256" key="2">
    <source>
        <dbReference type="ARBA" id="ARBA00001946"/>
    </source>
</evidence>
<evidence type="ECO:0000256" key="3">
    <source>
        <dbReference type="ARBA" id="ARBA00013081"/>
    </source>
</evidence>
<name>A0A4Y7LJN8_PAPSO</name>
<gene>
    <name evidence="12" type="ORF">C5167_047617</name>
</gene>
<dbReference type="InterPro" id="IPR001932">
    <property type="entry name" value="PPM-type_phosphatase-like_dom"/>
</dbReference>
<feature type="region of interest" description="Disordered" evidence="10">
    <location>
        <begin position="26"/>
        <end position="63"/>
    </location>
</feature>
<proteinExistence type="inferred from homology"/>
<dbReference type="EMBL" id="CM010725">
    <property type="protein sequence ID" value="RZC84830.1"/>
    <property type="molecule type" value="Genomic_DNA"/>
</dbReference>
<dbReference type="PROSITE" id="PS01032">
    <property type="entry name" value="PPM_1"/>
    <property type="match status" value="1"/>
</dbReference>
<keyword evidence="13" id="KW-1185">Reference proteome</keyword>
<evidence type="ECO:0000259" key="11">
    <source>
        <dbReference type="PROSITE" id="PS51746"/>
    </source>
</evidence>
<dbReference type="InterPro" id="IPR036457">
    <property type="entry name" value="PPM-type-like_dom_sf"/>
</dbReference>
<dbReference type="SMART" id="SM00332">
    <property type="entry name" value="PP2Cc"/>
    <property type="match status" value="1"/>
</dbReference>
<dbReference type="FunFam" id="3.60.40.10:FF:000291">
    <property type="entry name" value="Protein phosphatase 2C 50"/>
    <property type="match status" value="1"/>
</dbReference>
<dbReference type="CDD" id="cd00143">
    <property type="entry name" value="PP2Cc"/>
    <property type="match status" value="1"/>
</dbReference>
<feature type="compositionally biased region" description="Basic and acidic residues" evidence="10">
    <location>
        <begin position="36"/>
        <end position="49"/>
    </location>
</feature>
<feature type="domain" description="PPM-type phosphatase" evidence="11">
    <location>
        <begin position="111"/>
        <end position="457"/>
    </location>
</feature>
<evidence type="ECO:0000256" key="4">
    <source>
        <dbReference type="ARBA" id="ARBA00022723"/>
    </source>
</evidence>
<reference evidence="12 13" key="1">
    <citation type="journal article" date="2018" name="Science">
        <title>The opium poppy genome and morphinan production.</title>
        <authorList>
            <person name="Guo L."/>
            <person name="Winzer T."/>
            <person name="Yang X."/>
            <person name="Li Y."/>
            <person name="Ning Z."/>
            <person name="He Z."/>
            <person name="Teodor R."/>
            <person name="Lu Y."/>
            <person name="Bowser T.A."/>
            <person name="Graham I.A."/>
            <person name="Ye K."/>
        </authorList>
    </citation>
    <scope>NUCLEOTIDE SEQUENCE [LARGE SCALE GENOMIC DNA]</scope>
    <source>
        <strain evidence="13">cv. HN1</strain>
        <tissue evidence="12">Leaves</tissue>
    </source>
</reference>
<evidence type="ECO:0000256" key="5">
    <source>
        <dbReference type="ARBA" id="ARBA00022801"/>
    </source>
</evidence>
<dbReference type="Gramene" id="RZC84830">
    <property type="protein sequence ID" value="RZC84830"/>
    <property type="gene ID" value="C5167_047617"/>
</dbReference>
<dbReference type="Pfam" id="PF00481">
    <property type="entry name" value="PP2C"/>
    <property type="match status" value="2"/>
</dbReference>
<dbReference type="InterPro" id="IPR015655">
    <property type="entry name" value="PP2C"/>
</dbReference>
<dbReference type="PROSITE" id="PS51746">
    <property type="entry name" value="PPM_2"/>
    <property type="match status" value="1"/>
</dbReference>
<evidence type="ECO:0000256" key="1">
    <source>
        <dbReference type="ARBA" id="ARBA00001936"/>
    </source>
</evidence>
<dbReference type="Proteomes" id="UP000316621">
    <property type="component" value="Chromosome 11"/>
</dbReference>
<keyword evidence="4" id="KW-0479">Metal-binding</keyword>
<dbReference type="OMA" id="IQGYDFF"/>
<organism evidence="12 13">
    <name type="scientific">Papaver somniferum</name>
    <name type="common">Opium poppy</name>
    <dbReference type="NCBI Taxonomy" id="3469"/>
    <lineage>
        <taxon>Eukaryota</taxon>
        <taxon>Viridiplantae</taxon>
        <taxon>Streptophyta</taxon>
        <taxon>Embryophyta</taxon>
        <taxon>Tracheophyta</taxon>
        <taxon>Spermatophyta</taxon>
        <taxon>Magnoliopsida</taxon>
        <taxon>Ranunculales</taxon>
        <taxon>Papaveraceae</taxon>
        <taxon>Papaveroideae</taxon>
        <taxon>Papaver</taxon>
    </lineage>
</organism>
<evidence type="ECO:0000256" key="7">
    <source>
        <dbReference type="ARBA" id="ARBA00022912"/>
    </source>
</evidence>
<dbReference type="GO" id="GO:0004722">
    <property type="term" value="F:protein serine/threonine phosphatase activity"/>
    <property type="evidence" value="ECO:0007669"/>
    <property type="project" value="UniProtKB-EC"/>
</dbReference>